<comment type="caution">
    <text evidence="2">The sequence shown here is derived from an EMBL/GenBank/DDBJ whole genome shotgun (WGS) entry which is preliminary data.</text>
</comment>
<feature type="compositionally biased region" description="Pro residues" evidence="1">
    <location>
        <begin position="25"/>
        <end position="40"/>
    </location>
</feature>
<sequence length="127" mass="13948">MSHLRPSTPPPRSNSPATSPLPRHITPPPQTPKPAQPSPKPGHRRRSAASSPRPGNPAPASPDRFPRFILRLKSVPQPARQSPNPFRNSPHSPFRLSRAPQSASVASVSPPPFRQLLRLRLVPVVRF</sequence>
<gene>
    <name evidence="2" type="ORF">KC19_1G155800</name>
</gene>
<dbReference type="AlphaFoldDB" id="A0A8T0J5K1"/>
<feature type="compositionally biased region" description="Low complexity" evidence="1">
    <location>
        <begin position="14"/>
        <end position="24"/>
    </location>
</feature>
<feature type="region of interest" description="Disordered" evidence="1">
    <location>
        <begin position="1"/>
        <end position="109"/>
    </location>
</feature>
<name>A0A8T0J5K1_CERPU</name>
<feature type="compositionally biased region" description="Low complexity" evidence="1">
    <location>
        <begin position="99"/>
        <end position="109"/>
    </location>
</feature>
<dbReference type="EMBL" id="CM026421">
    <property type="protein sequence ID" value="KAG0591174.1"/>
    <property type="molecule type" value="Genomic_DNA"/>
</dbReference>
<keyword evidence="3" id="KW-1185">Reference proteome</keyword>
<reference evidence="2" key="1">
    <citation type="submission" date="2020-06" db="EMBL/GenBank/DDBJ databases">
        <title>WGS assembly of Ceratodon purpureus strain R40.</title>
        <authorList>
            <person name="Carey S.B."/>
            <person name="Jenkins J."/>
            <person name="Shu S."/>
            <person name="Lovell J.T."/>
            <person name="Sreedasyam A."/>
            <person name="Maumus F."/>
            <person name="Tiley G.P."/>
            <person name="Fernandez-Pozo N."/>
            <person name="Barry K."/>
            <person name="Chen C."/>
            <person name="Wang M."/>
            <person name="Lipzen A."/>
            <person name="Daum C."/>
            <person name="Saski C.A."/>
            <person name="Payton A.C."/>
            <person name="Mcbreen J.C."/>
            <person name="Conrad R.E."/>
            <person name="Kollar L.M."/>
            <person name="Olsson S."/>
            <person name="Huttunen S."/>
            <person name="Landis J.B."/>
            <person name="Wickett N.J."/>
            <person name="Johnson M.G."/>
            <person name="Rensing S.A."/>
            <person name="Grimwood J."/>
            <person name="Schmutz J."/>
            <person name="Mcdaniel S.F."/>
        </authorList>
    </citation>
    <scope>NUCLEOTIDE SEQUENCE</scope>
    <source>
        <strain evidence="2">R40</strain>
    </source>
</reference>
<evidence type="ECO:0000256" key="1">
    <source>
        <dbReference type="SAM" id="MobiDB-lite"/>
    </source>
</evidence>
<evidence type="ECO:0000313" key="3">
    <source>
        <dbReference type="Proteomes" id="UP000822688"/>
    </source>
</evidence>
<accession>A0A8T0J5K1</accession>
<protein>
    <submittedName>
        <fullName evidence="2">Uncharacterized protein</fullName>
    </submittedName>
</protein>
<proteinExistence type="predicted"/>
<organism evidence="2 3">
    <name type="scientific">Ceratodon purpureus</name>
    <name type="common">Fire moss</name>
    <name type="synonym">Dicranum purpureum</name>
    <dbReference type="NCBI Taxonomy" id="3225"/>
    <lineage>
        <taxon>Eukaryota</taxon>
        <taxon>Viridiplantae</taxon>
        <taxon>Streptophyta</taxon>
        <taxon>Embryophyta</taxon>
        <taxon>Bryophyta</taxon>
        <taxon>Bryophytina</taxon>
        <taxon>Bryopsida</taxon>
        <taxon>Dicranidae</taxon>
        <taxon>Pseudoditrichales</taxon>
        <taxon>Ditrichaceae</taxon>
        <taxon>Ceratodon</taxon>
    </lineage>
</organism>
<feature type="compositionally biased region" description="Polar residues" evidence="1">
    <location>
        <begin position="79"/>
        <end position="91"/>
    </location>
</feature>
<dbReference type="Proteomes" id="UP000822688">
    <property type="component" value="Chromosome 1"/>
</dbReference>
<evidence type="ECO:0000313" key="2">
    <source>
        <dbReference type="EMBL" id="KAG0591174.1"/>
    </source>
</evidence>